<accession>A0ABD2CIL6</accession>
<proteinExistence type="predicted"/>
<protein>
    <submittedName>
        <fullName evidence="1">Uncharacterized protein</fullName>
    </submittedName>
</protein>
<reference evidence="1 2" key="1">
    <citation type="journal article" date="2024" name="Ann. Entomol. Soc. Am.">
        <title>Genomic analyses of the southern and eastern yellowjacket wasps (Hymenoptera: Vespidae) reveal evolutionary signatures of social life.</title>
        <authorList>
            <person name="Catto M.A."/>
            <person name="Caine P.B."/>
            <person name="Orr S.E."/>
            <person name="Hunt B.G."/>
            <person name="Goodisman M.A.D."/>
        </authorList>
    </citation>
    <scope>NUCLEOTIDE SEQUENCE [LARGE SCALE GENOMIC DNA]</scope>
    <source>
        <strain evidence="1">232</strain>
        <tissue evidence="1">Head and thorax</tissue>
    </source>
</reference>
<organism evidence="1 2">
    <name type="scientific">Vespula maculifrons</name>
    <name type="common">Eastern yellow jacket</name>
    <name type="synonym">Wasp</name>
    <dbReference type="NCBI Taxonomy" id="7453"/>
    <lineage>
        <taxon>Eukaryota</taxon>
        <taxon>Metazoa</taxon>
        <taxon>Ecdysozoa</taxon>
        <taxon>Arthropoda</taxon>
        <taxon>Hexapoda</taxon>
        <taxon>Insecta</taxon>
        <taxon>Pterygota</taxon>
        <taxon>Neoptera</taxon>
        <taxon>Endopterygota</taxon>
        <taxon>Hymenoptera</taxon>
        <taxon>Apocrita</taxon>
        <taxon>Aculeata</taxon>
        <taxon>Vespoidea</taxon>
        <taxon>Vespidae</taxon>
        <taxon>Vespinae</taxon>
        <taxon>Vespula</taxon>
    </lineage>
</organism>
<evidence type="ECO:0000313" key="1">
    <source>
        <dbReference type="EMBL" id="KAL2744063.1"/>
    </source>
</evidence>
<keyword evidence="2" id="KW-1185">Reference proteome</keyword>
<name>A0ABD2CIL6_VESMC</name>
<dbReference type="Proteomes" id="UP001607303">
    <property type="component" value="Unassembled WGS sequence"/>
</dbReference>
<evidence type="ECO:0000313" key="2">
    <source>
        <dbReference type="Proteomes" id="UP001607303"/>
    </source>
</evidence>
<dbReference type="AlphaFoldDB" id="A0ABD2CIL6"/>
<sequence>MKCILRELRRELVEIQSKTEPVIVKVGQSSNFVVVTAGEVSPLLDVILEQSTSHRTLKE</sequence>
<dbReference type="EMBL" id="JAYRBN010000053">
    <property type="protein sequence ID" value="KAL2744063.1"/>
    <property type="molecule type" value="Genomic_DNA"/>
</dbReference>
<comment type="caution">
    <text evidence="1">The sequence shown here is derived from an EMBL/GenBank/DDBJ whole genome shotgun (WGS) entry which is preliminary data.</text>
</comment>
<gene>
    <name evidence="1" type="ORF">V1477_007939</name>
</gene>